<evidence type="ECO:0000256" key="12">
    <source>
        <dbReference type="SAM" id="Phobius"/>
    </source>
</evidence>
<dbReference type="GO" id="GO:0070069">
    <property type="term" value="C:cytochrome complex"/>
    <property type="evidence" value="ECO:0007669"/>
    <property type="project" value="TreeGrafter"/>
</dbReference>
<keyword evidence="6 12" id="KW-0812">Transmembrane</keyword>
<comment type="subcellular location">
    <subcellularLocation>
        <location evidence="1">Cell membrane</location>
        <topology evidence="1">Multi-pass membrane protein</topology>
    </subcellularLocation>
</comment>
<evidence type="ECO:0000256" key="10">
    <source>
        <dbReference type="ARBA" id="ARBA00023004"/>
    </source>
</evidence>
<evidence type="ECO:0000256" key="1">
    <source>
        <dbReference type="ARBA" id="ARBA00004651"/>
    </source>
</evidence>
<dbReference type="STRING" id="766136.BHF68_14595"/>
<dbReference type="GO" id="GO:0005886">
    <property type="term" value="C:plasma membrane"/>
    <property type="evidence" value="ECO:0007669"/>
    <property type="project" value="UniProtKB-SubCell"/>
</dbReference>
<gene>
    <name evidence="13" type="ORF">BHF68_14595</name>
</gene>
<evidence type="ECO:0000256" key="7">
    <source>
        <dbReference type="ARBA" id="ARBA00022723"/>
    </source>
</evidence>
<name>A0A1E5G3G6_9FIRM</name>
<keyword evidence="10" id="KW-0408">Iron</keyword>
<protein>
    <submittedName>
        <fullName evidence="13">Cytochrome d ubiquinol oxidase subunit II</fullName>
    </submittedName>
</protein>
<organism evidence="13 14">
    <name type="scientific">Desulfuribacillus alkaliarsenatis</name>
    <dbReference type="NCBI Taxonomy" id="766136"/>
    <lineage>
        <taxon>Bacteria</taxon>
        <taxon>Bacillati</taxon>
        <taxon>Bacillota</taxon>
        <taxon>Desulfuribacillia</taxon>
        <taxon>Desulfuribacillales</taxon>
        <taxon>Desulfuribacillaceae</taxon>
        <taxon>Desulfuribacillus</taxon>
    </lineage>
</organism>
<feature type="transmembrane region" description="Helical" evidence="12">
    <location>
        <begin position="6"/>
        <end position="36"/>
    </location>
</feature>
<dbReference type="OrthoDB" id="9776710at2"/>
<reference evidence="13 14" key="1">
    <citation type="submission" date="2016-09" db="EMBL/GenBank/DDBJ databases">
        <title>Draft genome sequence for the type strain of Desulfuribacillus alkaliarsenatis AHT28, an obligately anaerobic, sulfidogenic bacterium isolated from Russian soda lake sediments.</title>
        <authorList>
            <person name="Abin C.A."/>
            <person name="Hollibaugh J.T."/>
        </authorList>
    </citation>
    <scope>NUCLEOTIDE SEQUENCE [LARGE SCALE GENOMIC DNA]</scope>
    <source>
        <strain evidence="13 14">AHT28</strain>
    </source>
</reference>
<dbReference type="PANTHER" id="PTHR43141">
    <property type="entry name" value="CYTOCHROME BD2 SUBUNIT II"/>
    <property type="match status" value="1"/>
</dbReference>
<feature type="transmembrane region" description="Helical" evidence="12">
    <location>
        <begin position="82"/>
        <end position="104"/>
    </location>
</feature>
<dbReference type="AlphaFoldDB" id="A0A1E5G3G6"/>
<dbReference type="GO" id="GO:0046872">
    <property type="term" value="F:metal ion binding"/>
    <property type="evidence" value="ECO:0007669"/>
    <property type="project" value="UniProtKB-KW"/>
</dbReference>
<feature type="transmembrane region" description="Helical" evidence="12">
    <location>
        <begin position="303"/>
        <end position="328"/>
    </location>
</feature>
<dbReference type="GO" id="GO:0009055">
    <property type="term" value="F:electron transfer activity"/>
    <property type="evidence" value="ECO:0007669"/>
    <property type="project" value="TreeGrafter"/>
</dbReference>
<evidence type="ECO:0000256" key="4">
    <source>
        <dbReference type="ARBA" id="ARBA00022475"/>
    </source>
</evidence>
<keyword evidence="3" id="KW-0813">Transport</keyword>
<evidence type="ECO:0000313" key="13">
    <source>
        <dbReference type="EMBL" id="OEF97621.1"/>
    </source>
</evidence>
<feature type="transmembrane region" description="Helical" evidence="12">
    <location>
        <begin position="259"/>
        <end position="283"/>
    </location>
</feature>
<feature type="transmembrane region" description="Helical" evidence="12">
    <location>
        <begin position="231"/>
        <end position="250"/>
    </location>
</feature>
<sequence>MDLNAIWFILFGVLIIGYAILDGFDLGIGSLFHYLGKTEDEKKILINSIGPVWDGNEVWLITGGGALFAAFPFVYATVFSGFYLAMMLVLFGLIFRAIGIEYYFKLDDDKPMQKLMGNLFFIGSFLPALLFGVAVGNVVVGIPLDDMQNYAGSFFALLNPYALILGVVGLLGFLLQGVTYTTLKTEGDLQQRAIGLTSKFCWSLLGAWIIGTVATYFLAPHMFTNLNNFPVLFAIPLATLLLLAAIPVLLKKEAYGKVFIASSLIIATKIITVAVGLFPNMVIATDPARNLTIYNASSTDLTLTVMLIIALIGVPIVLAYTTYVYYVFRGKATVERHY</sequence>
<keyword evidence="9 12" id="KW-1133">Transmembrane helix</keyword>
<proteinExistence type="inferred from homology"/>
<comment type="caution">
    <text evidence="13">The sequence shown here is derived from an EMBL/GenBank/DDBJ whole genome shotgun (WGS) entry which is preliminary data.</text>
</comment>
<feature type="transmembrane region" description="Helical" evidence="12">
    <location>
        <begin position="116"/>
        <end position="140"/>
    </location>
</feature>
<keyword evidence="14" id="KW-1185">Reference proteome</keyword>
<dbReference type="RefSeq" id="WP_069642676.1">
    <property type="nucleotide sequence ID" value="NZ_MIJE01000008.1"/>
</dbReference>
<dbReference type="EMBL" id="MIJE01000008">
    <property type="protein sequence ID" value="OEF97621.1"/>
    <property type="molecule type" value="Genomic_DNA"/>
</dbReference>
<keyword evidence="8" id="KW-0249">Electron transport</keyword>
<keyword evidence="11 12" id="KW-0472">Membrane</keyword>
<keyword evidence="4" id="KW-1003">Cell membrane</keyword>
<evidence type="ECO:0000256" key="3">
    <source>
        <dbReference type="ARBA" id="ARBA00022448"/>
    </source>
</evidence>
<evidence type="ECO:0000256" key="11">
    <source>
        <dbReference type="ARBA" id="ARBA00023136"/>
    </source>
</evidence>
<dbReference type="InterPro" id="IPR003317">
    <property type="entry name" value="Cyt-d_oxidase_su2"/>
</dbReference>
<dbReference type="Proteomes" id="UP000094296">
    <property type="component" value="Unassembled WGS sequence"/>
</dbReference>
<dbReference type="PIRSF" id="PIRSF000267">
    <property type="entry name" value="Cyt_oxidse_sub2"/>
    <property type="match status" value="1"/>
</dbReference>
<dbReference type="GO" id="GO:0016682">
    <property type="term" value="F:oxidoreductase activity, acting on diphenols and related substances as donors, oxygen as acceptor"/>
    <property type="evidence" value="ECO:0007669"/>
    <property type="project" value="TreeGrafter"/>
</dbReference>
<evidence type="ECO:0000256" key="8">
    <source>
        <dbReference type="ARBA" id="ARBA00022982"/>
    </source>
</evidence>
<dbReference type="PANTHER" id="PTHR43141:SF5">
    <property type="entry name" value="CYTOCHROME BD-I UBIQUINOL OXIDASE SUBUNIT 2"/>
    <property type="match status" value="1"/>
</dbReference>
<evidence type="ECO:0000313" key="14">
    <source>
        <dbReference type="Proteomes" id="UP000094296"/>
    </source>
</evidence>
<accession>A0A1E5G3G6</accession>
<feature type="transmembrane region" description="Helical" evidence="12">
    <location>
        <begin position="200"/>
        <end position="219"/>
    </location>
</feature>
<keyword evidence="7" id="KW-0479">Metal-binding</keyword>
<feature type="transmembrane region" description="Helical" evidence="12">
    <location>
        <begin position="160"/>
        <end position="180"/>
    </location>
</feature>
<evidence type="ECO:0000256" key="2">
    <source>
        <dbReference type="ARBA" id="ARBA00007543"/>
    </source>
</evidence>
<keyword evidence="5" id="KW-0349">Heme</keyword>
<comment type="similarity">
    <text evidence="2">Belongs to the cytochrome ubiquinol oxidase subunit 2 family.</text>
</comment>
<evidence type="ECO:0000256" key="9">
    <source>
        <dbReference type="ARBA" id="ARBA00022989"/>
    </source>
</evidence>
<dbReference type="Pfam" id="PF02322">
    <property type="entry name" value="Cyt_bd_oxida_II"/>
    <property type="match status" value="1"/>
</dbReference>
<evidence type="ECO:0000256" key="5">
    <source>
        <dbReference type="ARBA" id="ARBA00022617"/>
    </source>
</evidence>
<dbReference type="NCBIfam" id="TIGR00203">
    <property type="entry name" value="cydB"/>
    <property type="match status" value="1"/>
</dbReference>
<evidence type="ECO:0000256" key="6">
    <source>
        <dbReference type="ARBA" id="ARBA00022692"/>
    </source>
</evidence>
<dbReference type="GO" id="GO:0019646">
    <property type="term" value="P:aerobic electron transport chain"/>
    <property type="evidence" value="ECO:0007669"/>
    <property type="project" value="TreeGrafter"/>
</dbReference>